<evidence type="ECO:0000313" key="1">
    <source>
        <dbReference type="EMBL" id="KAH9483531.1"/>
    </source>
</evidence>
<name>A0ACB8H6K0_PSICU</name>
<comment type="caution">
    <text evidence="1">The sequence shown here is derived from an EMBL/GenBank/DDBJ whole genome shotgun (WGS) entry which is preliminary data.</text>
</comment>
<keyword evidence="2" id="KW-1185">Reference proteome</keyword>
<dbReference type="EMBL" id="JAFIQS020000003">
    <property type="protein sequence ID" value="KAH9483531.1"/>
    <property type="molecule type" value="Genomic_DNA"/>
</dbReference>
<sequence length="120" mass="13548">MSVLVIPKAPFPSFTQALLSGGHSARFNVDDDESLDERTHHPASGAVVDLMKTLDTRTSHSWDMTFALNEDDSDTETIFEERPRRTKQCKRPVYLASILTQDLHDSSQADVFLWKVTNIV</sequence>
<organism evidence="1 2">
    <name type="scientific">Psilocybe cubensis</name>
    <name type="common">Psychedelic mushroom</name>
    <name type="synonym">Stropharia cubensis</name>
    <dbReference type="NCBI Taxonomy" id="181762"/>
    <lineage>
        <taxon>Eukaryota</taxon>
        <taxon>Fungi</taxon>
        <taxon>Dikarya</taxon>
        <taxon>Basidiomycota</taxon>
        <taxon>Agaricomycotina</taxon>
        <taxon>Agaricomycetes</taxon>
        <taxon>Agaricomycetidae</taxon>
        <taxon>Agaricales</taxon>
        <taxon>Agaricineae</taxon>
        <taxon>Strophariaceae</taxon>
        <taxon>Psilocybe</taxon>
    </lineage>
</organism>
<protein>
    <submittedName>
        <fullName evidence="1">Uncharacterized protein</fullName>
    </submittedName>
</protein>
<gene>
    <name evidence="1" type="ORF">JR316_0002999</name>
</gene>
<reference evidence="1" key="1">
    <citation type="submission" date="2021-10" db="EMBL/GenBank/DDBJ databases">
        <title>Psilocybe cubensis genome.</title>
        <authorList>
            <person name="Mckernan K.J."/>
            <person name="Crawford S."/>
            <person name="Trippe A."/>
            <person name="Kane L.T."/>
            <person name="Mclaughlin S."/>
        </authorList>
    </citation>
    <scope>NUCLEOTIDE SEQUENCE</scope>
    <source>
        <strain evidence="1">MGC-MH-2018</strain>
    </source>
</reference>
<accession>A0ACB8H6K0</accession>
<proteinExistence type="predicted"/>
<evidence type="ECO:0000313" key="2">
    <source>
        <dbReference type="Proteomes" id="UP000664032"/>
    </source>
</evidence>
<dbReference type="Proteomes" id="UP000664032">
    <property type="component" value="Unassembled WGS sequence"/>
</dbReference>